<dbReference type="STRING" id="216432.CA2559_04555"/>
<feature type="compositionally biased region" description="Basic and acidic residues" evidence="1">
    <location>
        <begin position="96"/>
        <end position="106"/>
    </location>
</feature>
<feature type="compositionally biased region" description="Low complexity" evidence="1">
    <location>
        <begin position="77"/>
        <end position="90"/>
    </location>
</feature>
<dbReference type="KEGG" id="cat:CA2559_04555"/>
<gene>
    <name evidence="2" type="ordered locus">CA2559_04555</name>
</gene>
<dbReference type="eggNOG" id="COG0810">
    <property type="taxonomic scope" value="Bacteria"/>
</dbReference>
<evidence type="ECO:0000256" key="1">
    <source>
        <dbReference type="SAM" id="MobiDB-lite"/>
    </source>
</evidence>
<protein>
    <recommendedName>
        <fullName evidence="4">TonB C-terminal domain-containing protein</fullName>
    </recommendedName>
</protein>
<dbReference type="HOGENOM" id="CLU_098207_0_0_10"/>
<feature type="region of interest" description="Disordered" evidence="1">
    <location>
        <begin position="23"/>
        <end position="115"/>
    </location>
</feature>
<reference evidence="2 3" key="1">
    <citation type="journal article" date="2010" name="J. Bacteriol.">
        <title>The complete genome sequence of Croceibacter atlanticus HTCC2559T.</title>
        <authorList>
            <person name="Oh H.M."/>
            <person name="Kang I."/>
            <person name="Ferriera S."/>
            <person name="Giovannoni S.J."/>
            <person name="Cho J.C."/>
        </authorList>
    </citation>
    <scope>NUCLEOTIDE SEQUENCE [LARGE SCALE GENOMIC DNA]</scope>
    <source>
        <strain evidence="3">ATCC BAA-628 / HTCC2559 / KCTC 12090</strain>
    </source>
</reference>
<name>A3U6Y3_CROAH</name>
<dbReference type="Proteomes" id="UP000002297">
    <property type="component" value="Chromosome"/>
</dbReference>
<dbReference type="GeneID" id="89452702"/>
<feature type="compositionally biased region" description="Polar residues" evidence="1">
    <location>
        <begin position="34"/>
        <end position="51"/>
    </location>
</feature>
<evidence type="ECO:0000313" key="2">
    <source>
        <dbReference type="EMBL" id="EAP88000.1"/>
    </source>
</evidence>
<feature type="compositionally biased region" description="Basic and acidic residues" evidence="1">
    <location>
        <begin position="59"/>
        <end position="76"/>
    </location>
</feature>
<evidence type="ECO:0000313" key="3">
    <source>
        <dbReference type="Proteomes" id="UP000002297"/>
    </source>
</evidence>
<accession>A3U6Y3</accession>
<sequence>MNQEQKQKELLMELDIEEQLAQIKEQEELPPKPQTTKITKSVTNEAFNESEQVTDEDFESRMQDIIERNAEQREALESSNSSGSADLDSGQGNAKETSKPISKADAKQTTSKYKSNRRSNISYYLPTRDKIKIPNPIYTCDQEGTVVINITVNEYGLVTKTDYNRSQSTTSNGCLVDEALYYAERARFSEDASKDNQKGTITYQFQN</sequence>
<dbReference type="EMBL" id="CP002046">
    <property type="protein sequence ID" value="EAP88000.1"/>
    <property type="molecule type" value="Genomic_DNA"/>
</dbReference>
<proteinExistence type="predicted"/>
<keyword evidence="3" id="KW-1185">Reference proteome</keyword>
<organism evidence="2 3">
    <name type="scientific">Croceibacter atlanticus (strain ATCC BAA-628 / JCM 21780 / CIP 108009 / IAM 15332 / KCTC 12090 / HTCC2559)</name>
    <dbReference type="NCBI Taxonomy" id="216432"/>
    <lineage>
        <taxon>Bacteria</taxon>
        <taxon>Pseudomonadati</taxon>
        <taxon>Bacteroidota</taxon>
        <taxon>Flavobacteriia</taxon>
        <taxon>Flavobacteriales</taxon>
        <taxon>Flavobacteriaceae</taxon>
        <taxon>Croceibacter</taxon>
    </lineage>
</organism>
<dbReference type="AlphaFoldDB" id="A3U6Y3"/>
<dbReference type="RefSeq" id="WP_013186676.1">
    <property type="nucleotide sequence ID" value="NC_014230.1"/>
</dbReference>
<evidence type="ECO:0008006" key="4">
    <source>
        <dbReference type="Google" id="ProtNLM"/>
    </source>
</evidence>